<protein>
    <recommendedName>
        <fullName evidence="1">Restriction endonuclease type II Pab1 domain-containing protein</fullName>
    </recommendedName>
</protein>
<name>A0A809SE82_9BACT</name>
<dbReference type="EMBL" id="AP022325">
    <property type="protein sequence ID" value="BBU47669.1"/>
    <property type="molecule type" value="Genomic_DNA"/>
</dbReference>
<evidence type="ECO:0000313" key="3">
    <source>
        <dbReference type="Proteomes" id="UP000464317"/>
    </source>
</evidence>
<gene>
    <name evidence="2" type="ORF">JPM2_3620</name>
</gene>
<evidence type="ECO:0000313" key="2">
    <source>
        <dbReference type="EMBL" id="BBU47669.1"/>
    </source>
</evidence>
<evidence type="ECO:0000259" key="1">
    <source>
        <dbReference type="Pfam" id="PF09522"/>
    </source>
</evidence>
<accession>A0A809SE82</accession>
<proteinExistence type="predicted"/>
<dbReference type="AlphaFoldDB" id="A0A809SE82"/>
<keyword evidence="3" id="KW-1185">Reference proteome</keyword>
<dbReference type="RefSeq" id="WP_161553133.1">
    <property type="nucleotide sequence ID" value="NZ_AP022325.1"/>
</dbReference>
<dbReference type="KEGG" id="mfel:JPM2_3620"/>
<feature type="domain" description="Restriction endonuclease type II Pab1" evidence="1">
    <location>
        <begin position="7"/>
        <end position="109"/>
    </location>
</feature>
<dbReference type="Pfam" id="PF09522">
    <property type="entry name" value="RE_R_Pab1"/>
    <property type="match status" value="1"/>
</dbReference>
<reference evidence="2 3" key="1">
    <citation type="submission" date="2020-01" db="EMBL/GenBank/DDBJ databases">
        <title>Complete genome sequence of Mycoplasma felis strain Myco-2.</title>
        <authorList>
            <person name="Kinoshita Y."/>
            <person name="Niwa H."/>
            <person name="Uchida-Fujii E."/>
            <person name="Nukada T."/>
        </authorList>
    </citation>
    <scope>NUCLEOTIDE SEQUENCE [LARGE SCALE GENOMIC DNA]</scope>
    <source>
        <strain evidence="2 3">Myco-2</strain>
    </source>
</reference>
<dbReference type="InterPro" id="IPR018576">
    <property type="entry name" value="Restrct_endonuc_II_Pab1"/>
</dbReference>
<dbReference type="Proteomes" id="UP000464317">
    <property type="component" value="Chromosome"/>
</dbReference>
<sequence length="117" mass="13662">MIIPLTFNEYEIVKPVLISEYIDNDFIEIKIKNKQKAVGIQPMLFLNLSAKNFYINNESIIGKNIQTKDVIQYVIDPKKFMNLFVNLLLVFANLSKEHNQDILRILNSILDYSINIE</sequence>
<organism evidence="2 3">
    <name type="scientific">Mycoplasmopsis felis</name>
    <dbReference type="NCBI Taxonomy" id="33923"/>
    <lineage>
        <taxon>Bacteria</taxon>
        <taxon>Bacillati</taxon>
        <taxon>Mycoplasmatota</taxon>
        <taxon>Mycoplasmoidales</taxon>
        <taxon>Metamycoplasmataceae</taxon>
        <taxon>Mycoplasmopsis</taxon>
    </lineage>
</organism>